<dbReference type="InterPro" id="IPR020271">
    <property type="entry name" value="Uncharacterised_MJ1172"/>
</dbReference>
<reference evidence="1 2" key="1">
    <citation type="submission" date="2024-12" db="EMBL/GenBank/DDBJ databases">
        <authorList>
            <person name="Hu S."/>
        </authorList>
    </citation>
    <scope>NUCLEOTIDE SEQUENCE [LARGE SCALE GENOMIC DNA]</scope>
    <source>
        <strain evidence="1 2">P-25</strain>
    </source>
</reference>
<evidence type="ECO:0000313" key="2">
    <source>
        <dbReference type="Proteomes" id="UP001517367"/>
    </source>
</evidence>
<name>A0ABW9JN77_9SPHI</name>
<dbReference type="Proteomes" id="UP001517367">
    <property type="component" value="Unassembled WGS sequence"/>
</dbReference>
<dbReference type="EMBL" id="SRMP02000045">
    <property type="protein sequence ID" value="MFN0293203.1"/>
    <property type="molecule type" value="Genomic_DNA"/>
</dbReference>
<dbReference type="Pfam" id="PF10884">
    <property type="entry name" value="DUF2683"/>
    <property type="match status" value="1"/>
</dbReference>
<sequence length="71" mass="8161">MESLLIHPENSEQLQAIKAVLKALKIQFETSKDASLPQEIKEMAAKSIRSYEDKGEAMSLNEFSERYFIKK</sequence>
<comment type="caution">
    <text evidence="1">The sequence shown here is derived from an EMBL/GenBank/DDBJ whole genome shotgun (WGS) entry which is preliminary data.</text>
</comment>
<keyword evidence="2" id="KW-1185">Reference proteome</keyword>
<organism evidence="1 2">
    <name type="scientific">Pedobacter helvus</name>
    <dbReference type="NCBI Taxonomy" id="2563444"/>
    <lineage>
        <taxon>Bacteria</taxon>
        <taxon>Pseudomonadati</taxon>
        <taxon>Bacteroidota</taxon>
        <taxon>Sphingobacteriia</taxon>
        <taxon>Sphingobacteriales</taxon>
        <taxon>Sphingobacteriaceae</taxon>
        <taxon>Pedobacter</taxon>
    </lineage>
</organism>
<accession>A0ABW9JN77</accession>
<gene>
    <name evidence="1" type="ORF">E5L68_017555</name>
</gene>
<evidence type="ECO:0000313" key="1">
    <source>
        <dbReference type="EMBL" id="MFN0293203.1"/>
    </source>
</evidence>
<protein>
    <submittedName>
        <fullName evidence="1">DUF2683 family protein</fullName>
    </submittedName>
</protein>
<proteinExistence type="predicted"/>
<dbReference type="RefSeq" id="WP_138728886.1">
    <property type="nucleotide sequence ID" value="NZ_SRMP02000045.1"/>
</dbReference>